<evidence type="ECO:0000256" key="1">
    <source>
        <dbReference type="ARBA" id="ARBA00022801"/>
    </source>
</evidence>
<gene>
    <name evidence="4" type="ORF">STHAL_16385</name>
</gene>
<evidence type="ECO:0000256" key="2">
    <source>
        <dbReference type="SAM" id="MobiDB-lite"/>
    </source>
</evidence>
<dbReference type="SUPFAM" id="SSF53474">
    <property type="entry name" value="alpha/beta-Hydrolases"/>
    <property type="match status" value="1"/>
</dbReference>
<reference evidence="4 5" key="1">
    <citation type="submission" date="2021-07" db="EMBL/GenBank/DDBJ databases">
        <title>Sequencing Streptomyces halstedii LGO-A4 genome an citrus endophytic actinomycete.</title>
        <authorList>
            <person name="Samborskyy M."/>
            <person name="Scott N."/>
            <person name="Deglau R."/>
            <person name="Dickens S."/>
            <person name="Oliveira L.G."/>
        </authorList>
    </citation>
    <scope>NUCLEOTIDE SEQUENCE [LARGE SCALE GENOMIC DNA]</scope>
    <source>
        <strain evidence="4 5">LGO-A4</strain>
    </source>
</reference>
<keyword evidence="1 4" id="KW-0378">Hydrolase</keyword>
<keyword evidence="5" id="KW-1185">Reference proteome</keyword>
<proteinExistence type="predicted"/>
<evidence type="ECO:0000259" key="3">
    <source>
        <dbReference type="Pfam" id="PF00326"/>
    </source>
</evidence>
<dbReference type="Proteomes" id="UP000735541">
    <property type="component" value="Unassembled WGS sequence"/>
</dbReference>
<evidence type="ECO:0000313" key="4">
    <source>
        <dbReference type="EMBL" id="MBV7671035.1"/>
    </source>
</evidence>
<dbReference type="GO" id="GO:0016787">
    <property type="term" value="F:hydrolase activity"/>
    <property type="evidence" value="ECO:0007669"/>
    <property type="project" value="UniProtKB-KW"/>
</dbReference>
<dbReference type="Gene3D" id="3.40.50.1820">
    <property type="entry name" value="alpha/beta hydrolase"/>
    <property type="match status" value="1"/>
</dbReference>
<sequence length="583" mass="62099">MAFTADADGRCQIFTWDASARRARQVTHRPQGTAHSAVDPAAHVWWFDEDARGAGRWLFQPFDGGPDRPGLTGVPRGTPRGLSVGDDATVVMGVGGPRSTTVYTGTRGGPAREVTRVNGLVTLRGTTPSAGLLALGGPAGSARAVTVLSPDGRVAAVLSGERHRLWALGFAPVRRDGADELLLVQETDDRYLPACWTPDGGLRTHPWCAFDTEITARWYPDGRHVLIRQDRHGRSVLYRAGLADRTLAEVPTRPGSLLDAVPRRDDDVHVLWTDTAHPPRMYSTAGTALPPLATIPGQVPGDHRDLWTTGRGGPVHTLLSLPADRSGPVPAVFLVHGGPTDHDRDAYDGIVHSLVASGFAVARVNYRGSTGYGPRWRREPGGDVGLAQTDDLAAVRADLVGRGLIRADATGLWGVSWGGYLVLLALGRHPGLWQAGVAVKPVADCAAAHRTTTPALRALDERLFGGTPDTVPARYARNSPISYAGRVADPVLVVAAGHDAKCPPGQVRGYLDALRAAGARHEAMWLDSGHDGYEGEDHMAVLRRAVGFLDRELRGPLRAPKTPPSARKGGSRRSHDAAGEDTA</sequence>
<feature type="compositionally biased region" description="Basic and acidic residues" evidence="2">
    <location>
        <begin position="573"/>
        <end position="583"/>
    </location>
</feature>
<dbReference type="PANTHER" id="PTHR42776">
    <property type="entry name" value="SERINE PEPTIDASE S9 FAMILY MEMBER"/>
    <property type="match status" value="1"/>
</dbReference>
<dbReference type="SUPFAM" id="SSF82171">
    <property type="entry name" value="DPP6 N-terminal domain-like"/>
    <property type="match status" value="1"/>
</dbReference>
<dbReference type="Pfam" id="PF00326">
    <property type="entry name" value="Peptidase_S9"/>
    <property type="match status" value="1"/>
</dbReference>
<name>A0ABS6TRY0_STRHA</name>
<feature type="region of interest" description="Disordered" evidence="2">
    <location>
        <begin position="552"/>
        <end position="583"/>
    </location>
</feature>
<accession>A0ABS6TRY0</accession>
<evidence type="ECO:0000313" key="5">
    <source>
        <dbReference type="Proteomes" id="UP000735541"/>
    </source>
</evidence>
<comment type="caution">
    <text evidence="4">The sequence shown here is derived from an EMBL/GenBank/DDBJ whole genome shotgun (WGS) entry which is preliminary data.</text>
</comment>
<dbReference type="InterPro" id="IPR001375">
    <property type="entry name" value="Peptidase_S9_cat"/>
</dbReference>
<dbReference type="InterPro" id="IPR029058">
    <property type="entry name" value="AB_hydrolase_fold"/>
</dbReference>
<feature type="domain" description="Peptidase S9 prolyl oligopeptidase catalytic" evidence="3">
    <location>
        <begin position="351"/>
        <end position="554"/>
    </location>
</feature>
<protein>
    <submittedName>
        <fullName evidence="4">Alpha/beta fold hydrolase</fullName>
    </submittedName>
</protein>
<dbReference type="EMBL" id="JAHUVW010000001">
    <property type="protein sequence ID" value="MBV7671035.1"/>
    <property type="molecule type" value="Genomic_DNA"/>
</dbReference>
<organism evidence="4 5">
    <name type="scientific">Streptomyces halstedii</name>
    <dbReference type="NCBI Taxonomy" id="1944"/>
    <lineage>
        <taxon>Bacteria</taxon>
        <taxon>Bacillati</taxon>
        <taxon>Actinomycetota</taxon>
        <taxon>Actinomycetes</taxon>
        <taxon>Kitasatosporales</taxon>
        <taxon>Streptomycetaceae</taxon>
        <taxon>Streptomyces</taxon>
    </lineage>
</organism>
<dbReference type="PANTHER" id="PTHR42776:SF27">
    <property type="entry name" value="DIPEPTIDYL PEPTIDASE FAMILY MEMBER 6"/>
    <property type="match status" value="1"/>
</dbReference>